<accession>A0ABX3FCB8</accession>
<gene>
    <name evidence="12" type="ORF">BIY20_01660</name>
</gene>
<feature type="modified residue" description="4-aspartylphosphate" evidence="10">
    <location>
        <position position="54"/>
    </location>
</feature>
<dbReference type="Pfam" id="PF20714">
    <property type="entry name" value="HTH_64"/>
    <property type="match status" value="1"/>
</dbReference>
<keyword evidence="2 9" id="KW-0963">Cytoplasm</keyword>
<evidence type="ECO:0000256" key="2">
    <source>
        <dbReference type="ARBA" id="ARBA00022490"/>
    </source>
</evidence>
<evidence type="ECO:0000256" key="7">
    <source>
        <dbReference type="ARBA" id="ARBA00023159"/>
    </source>
</evidence>
<keyword evidence="6 9" id="KW-0238">DNA-binding</keyword>
<dbReference type="InterPro" id="IPR048714">
    <property type="entry name" value="DpiA-like_HTH"/>
</dbReference>
<keyword evidence="7 9" id="KW-0010">Activator</keyword>
<sequence>MLTVVIVEDDPNIAQLHHHFISQVAGYSVVGIATNKAIARQLVEQAQPDLVLVDNYLPDGLGVELVYEWLNAHHQPECILVTAANDANTVQMAHRFGAFDYLVKPIDYQRLIESLERFAQIRQHLHKGEAFRQTQLDGLFHRAAQPEVSSSGSDPFTLKQVVDLFGHSHIEHTAHTIATQIGVSKSTARRYLDKAVECGELEAFLAHGKVGRPTRFYRRKQIVCT</sequence>
<dbReference type="InterPro" id="IPR011006">
    <property type="entry name" value="CheY-like_superfamily"/>
</dbReference>
<evidence type="ECO:0000256" key="6">
    <source>
        <dbReference type="ARBA" id="ARBA00023125"/>
    </source>
</evidence>
<evidence type="ECO:0000259" key="11">
    <source>
        <dbReference type="PROSITE" id="PS50110"/>
    </source>
</evidence>
<evidence type="ECO:0000256" key="9">
    <source>
        <dbReference type="PIRNR" id="PIRNR006171"/>
    </source>
</evidence>
<dbReference type="Gene3D" id="3.40.50.2300">
    <property type="match status" value="1"/>
</dbReference>
<evidence type="ECO:0000313" key="12">
    <source>
        <dbReference type="EMBL" id="OLQ89480.1"/>
    </source>
</evidence>
<dbReference type="Pfam" id="PF00072">
    <property type="entry name" value="Response_reg"/>
    <property type="match status" value="1"/>
</dbReference>
<evidence type="ECO:0000256" key="3">
    <source>
        <dbReference type="ARBA" id="ARBA00022553"/>
    </source>
</evidence>
<protein>
    <recommendedName>
        <fullName evidence="9">Transcriptional regulatory protein</fullName>
    </recommendedName>
</protein>
<dbReference type="SUPFAM" id="SSF52172">
    <property type="entry name" value="CheY-like"/>
    <property type="match status" value="1"/>
</dbReference>
<keyword evidence="13" id="KW-1185">Reference proteome</keyword>
<dbReference type="InterPro" id="IPR001789">
    <property type="entry name" value="Sig_transdc_resp-reg_receiver"/>
</dbReference>
<dbReference type="InterPro" id="IPR051271">
    <property type="entry name" value="2C-system_Tx_regulators"/>
</dbReference>
<feature type="domain" description="Response regulatory" evidence="11">
    <location>
        <begin position="3"/>
        <end position="119"/>
    </location>
</feature>
<evidence type="ECO:0000256" key="8">
    <source>
        <dbReference type="ARBA" id="ARBA00023163"/>
    </source>
</evidence>
<keyword evidence="3 10" id="KW-0597">Phosphoprotein</keyword>
<proteinExistence type="predicted"/>
<evidence type="ECO:0000256" key="4">
    <source>
        <dbReference type="ARBA" id="ARBA00023012"/>
    </source>
</evidence>
<reference evidence="12 13" key="1">
    <citation type="submission" date="2016-09" db="EMBL/GenBank/DDBJ databases">
        <title>Genomic Taxonomy of the Vibrionaceae.</title>
        <authorList>
            <person name="Gonzalez-Castillo A."/>
            <person name="Gomez-Gil B."/>
            <person name="Enciso-Ibarra K."/>
        </authorList>
    </citation>
    <scope>NUCLEOTIDE SEQUENCE [LARGE SCALE GENOMIC DNA]</scope>
    <source>
        <strain evidence="12 13">CAIM 1902</strain>
    </source>
</reference>
<dbReference type="PANTHER" id="PTHR45526:SF1">
    <property type="entry name" value="TRANSCRIPTIONAL REGULATORY PROTEIN DCUR-RELATED"/>
    <property type="match status" value="1"/>
</dbReference>
<name>A0ABX3FCB8_9VIBR</name>
<evidence type="ECO:0000256" key="10">
    <source>
        <dbReference type="PROSITE-ProRule" id="PRU00169"/>
    </source>
</evidence>
<keyword evidence="5 9" id="KW-0805">Transcription regulation</keyword>
<comment type="caution">
    <text evidence="12">The sequence shown here is derived from an EMBL/GenBank/DDBJ whole genome shotgun (WGS) entry which is preliminary data.</text>
</comment>
<evidence type="ECO:0000256" key="1">
    <source>
        <dbReference type="ARBA" id="ARBA00004496"/>
    </source>
</evidence>
<dbReference type="PROSITE" id="PS50110">
    <property type="entry name" value="RESPONSE_REGULATORY"/>
    <property type="match status" value="1"/>
</dbReference>
<evidence type="ECO:0000313" key="13">
    <source>
        <dbReference type="Proteomes" id="UP000186039"/>
    </source>
</evidence>
<keyword evidence="4 9" id="KW-0902">Two-component regulatory system</keyword>
<dbReference type="InterPro" id="IPR024187">
    <property type="entry name" value="Sig_transdc_resp-reg_cit/mal"/>
</dbReference>
<comment type="subcellular location">
    <subcellularLocation>
        <location evidence="1 9">Cytoplasm</location>
    </subcellularLocation>
</comment>
<dbReference type="EMBL" id="MJMH01000184">
    <property type="protein sequence ID" value="OLQ89480.1"/>
    <property type="molecule type" value="Genomic_DNA"/>
</dbReference>
<dbReference type="RefSeq" id="WP_075715512.1">
    <property type="nucleotide sequence ID" value="NZ_AP019655.1"/>
</dbReference>
<dbReference type="PANTHER" id="PTHR45526">
    <property type="entry name" value="TRANSCRIPTIONAL REGULATORY PROTEIN DPIA"/>
    <property type="match status" value="1"/>
</dbReference>
<evidence type="ECO:0000256" key="5">
    <source>
        <dbReference type="ARBA" id="ARBA00023015"/>
    </source>
</evidence>
<dbReference type="Proteomes" id="UP000186039">
    <property type="component" value="Unassembled WGS sequence"/>
</dbReference>
<keyword evidence="8 9" id="KW-0804">Transcription</keyword>
<organism evidence="12 13">
    <name type="scientific">Vibrio panuliri</name>
    <dbReference type="NCBI Taxonomy" id="1381081"/>
    <lineage>
        <taxon>Bacteria</taxon>
        <taxon>Pseudomonadati</taxon>
        <taxon>Pseudomonadota</taxon>
        <taxon>Gammaproteobacteria</taxon>
        <taxon>Vibrionales</taxon>
        <taxon>Vibrionaceae</taxon>
        <taxon>Vibrio</taxon>
    </lineage>
</organism>
<dbReference type="PIRSF" id="PIRSF006171">
    <property type="entry name" value="RR_citrat_malat"/>
    <property type="match status" value="1"/>
</dbReference>
<dbReference type="SMART" id="SM00448">
    <property type="entry name" value="REC"/>
    <property type="match status" value="1"/>
</dbReference>